<dbReference type="EMBL" id="CAIIXF020000011">
    <property type="protein sequence ID" value="CAH1799679.1"/>
    <property type="molecule type" value="Genomic_DNA"/>
</dbReference>
<reference evidence="3" key="1">
    <citation type="submission" date="2022-03" db="EMBL/GenBank/DDBJ databases">
        <authorList>
            <person name="Martin C."/>
        </authorList>
    </citation>
    <scope>NUCLEOTIDE SEQUENCE</scope>
</reference>
<feature type="compositionally biased region" description="Basic and acidic residues" evidence="1">
    <location>
        <begin position="133"/>
        <end position="142"/>
    </location>
</feature>
<comment type="caution">
    <text evidence="3">The sequence shown here is derived from an EMBL/GenBank/DDBJ whole genome shotgun (WGS) entry which is preliminary data.</text>
</comment>
<keyword evidence="2" id="KW-1133">Transmembrane helix</keyword>
<evidence type="ECO:0000313" key="3">
    <source>
        <dbReference type="EMBL" id="CAH1799679.1"/>
    </source>
</evidence>
<gene>
    <name evidence="3" type="ORF">OFUS_LOCUS23658</name>
</gene>
<protein>
    <submittedName>
        <fullName evidence="3">Uncharacterized protein</fullName>
    </submittedName>
</protein>
<dbReference type="Proteomes" id="UP000749559">
    <property type="component" value="Unassembled WGS sequence"/>
</dbReference>
<keyword evidence="2" id="KW-0472">Membrane</keyword>
<evidence type="ECO:0000256" key="2">
    <source>
        <dbReference type="SAM" id="Phobius"/>
    </source>
</evidence>
<accession>A0A8J1TB07</accession>
<feature type="compositionally biased region" description="Polar residues" evidence="1">
    <location>
        <begin position="113"/>
        <end position="130"/>
    </location>
</feature>
<name>A0A8J1TB07_OWEFU</name>
<dbReference type="AlphaFoldDB" id="A0A8J1TB07"/>
<evidence type="ECO:0000313" key="4">
    <source>
        <dbReference type="Proteomes" id="UP000749559"/>
    </source>
</evidence>
<feature type="region of interest" description="Disordered" evidence="1">
    <location>
        <begin position="203"/>
        <end position="252"/>
    </location>
</feature>
<keyword evidence="2" id="KW-0812">Transmembrane</keyword>
<sequence length="300" mass="32921">MSTTINETTVEATSSATNNASSSITTSGQFTTTPTTKLITSSTYFTTTHDSGLITTTGPQETGKCPNCSGLLAATVSLSVLLAIAITAVVILVLLHFTNKLDRFKRQRRVKKQSTAPSVAEVNQSRPSSTEDPDSKNTKIEMEQEASPNQYTKERTVTKPKKTPPLPHQQEPVVSAEYMEFEADPPPRVNENEQEYLPLGGPPMDGEAYEEIAPPSKQNKPKHDVIDPPPPIPISPKAEEPGPDEIYMNPPGVLYENYDGEVPIDHGFEHAKCVNPYVNQKVVEANKNDKDYLIMNKNAR</sequence>
<keyword evidence="4" id="KW-1185">Reference proteome</keyword>
<feature type="transmembrane region" description="Helical" evidence="2">
    <location>
        <begin position="71"/>
        <end position="98"/>
    </location>
</feature>
<feature type="region of interest" description="Disordered" evidence="1">
    <location>
        <begin position="106"/>
        <end position="170"/>
    </location>
</feature>
<proteinExistence type="predicted"/>
<feature type="region of interest" description="Disordered" evidence="1">
    <location>
        <begin position="1"/>
        <end position="30"/>
    </location>
</feature>
<organism evidence="3 4">
    <name type="scientific">Owenia fusiformis</name>
    <name type="common">Polychaete worm</name>
    <dbReference type="NCBI Taxonomy" id="6347"/>
    <lineage>
        <taxon>Eukaryota</taxon>
        <taxon>Metazoa</taxon>
        <taxon>Spiralia</taxon>
        <taxon>Lophotrochozoa</taxon>
        <taxon>Annelida</taxon>
        <taxon>Polychaeta</taxon>
        <taxon>Sedentaria</taxon>
        <taxon>Canalipalpata</taxon>
        <taxon>Sabellida</taxon>
        <taxon>Oweniida</taxon>
        <taxon>Oweniidae</taxon>
        <taxon>Owenia</taxon>
    </lineage>
</organism>
<evidence type="ECO:0000256" key="1">
    <source>
        <dbReference type="SAM" id="MobiDB-lite"/>
    </source>
</evidence>